<evidence type="ECO:0000256" key="3">
    <source>
        <dbReference type="SAM" id="SignalP"/>
    </source>
</evidence>
<feature type="region of interest" description="Disordered" evidence="1">
    <location>
        <begin position="126"/>
        <end position="177"/>
    </location>
</feature>
<keyword evidence="5" id="KW-1185">Reference proteome</keyword>
<evidence type="ECO:0000313" key="5">
    <source>
        <dbReference type="Proteomes" id="UP001178508"/>
    </source>
</evidence>
<evidence type="ECO:0000313" key="4">
    <source>
        <dbReference type="EMBL" id="CAJ1085328.1"/>
    </source>
</evidence>
<feature type="signal peptide" evidence="3">
    <location>
        <begin position="1"/>
        <end position="18"/>
    </location>
</feature>
<keyword evidence="3" id="KW-0732">Signal</keyword>
<evidence type="ECO:0000256" key="1">
    <source>
        <dbReference type="SAM" id="MobiDB-lite"/>
    </source>
</evidence>
<protein>
    <submittedName>
        <fullName evidence="4">Uncharacterized protein LOC117821816</fullName>
    </submittedName>
</protein>
<sequence>MKIVLFVLVVSGIPPLKGQQRIKEFEHIQLRLAFPSFYNSYNKSCCKLYPGGCYKLLDSAGYTCDLLKGRVTKTENNGWIEFKISNVQIVDGGYYRCIVLGTENHIYKDYYVEISEVSGHYSQSYPSTTTTTATQTTTTVTTTTTTTATTSATKAPNTTTTLPEPTGPAMAEDRSDSPRVPWSFGLPLAVIVSITAMILITLVIGVVFCRVKAKHQRSDKYGDTQRESLKQEASDTSGIVYTTVDFRAYQKPTEVSANPRTHKTQSRVPESIWKAEQDGMVEYSTLAIHQ</sequence>
<proteinExistence type="predicted"/>
<dbReference type="InterPro" id="IPR013783">
    <property type="entry name" value="Ig-like_fold"/>
</dbReference>
<dbReference type="Gene3D" id="2.60.40.10">
    <property type="entry name" value="Immunoglobulins"/>
    <property type="match status" value="1"/>
</dbReference>
<feature type="transmembrane region" description="Helical" evidence="2">
    <location>
        <begin position="184"/>
        <end position="208"/>
    </location>
</feature>
<feature type="compositionally biased region" description="Low complexity" evidence="1">
    <location>
        <begin position="128"/>
        <end position="161"/>
    </location>
</feature>
<evidence type="ECO:0000256" key="2">
    <source>
        <dbReference type="SAM" id="Phobius"/>
    </source>
</evidence>
<dbReference type="InterPro" id="IPR036179">
    <property type="entry name" value="Ig-like_dom_sf"/>
</dbReference>
<dbReference type="EMBL" id="OY660885">
    <property type="protein sequence ID" value="CAJ1085328.1"/>
    <property type="molecule type" value="Genomic_DNA"/>
</dbReference>
<dbReference type="SUPFAM" id="SSF48726">
    <property type="entry name" value="Immunoglobulin"/>
    <property type="match status" value="1"/>
</dbReference>
<keyword evidence="2" id="KW-1133">Transmembrane helix</keyword>
<accession>A0AAV1HKV2</accession>
<keyword evidence="2" id="KW-0812">Transmembrane</keyword>
<feature type="chain" id="PRO_5043538948" evidence="3">
    <location>
        <begin position="19"/>
        <end position="290"/>
    </location>
</feature>
<gene>
    <name evidence="4" type="ORF">XNOV1_A018207</name>
</gene>
<dbReference type="AlphaFoldDB" id="A0AAV1HKV2"/>
<name>A0AAV1HKV2_XYRNO</name>
<organism evidence="4 5">
    <name type="scientific">Xyrichtys novacula</name>
    <name type="common">Pearly razorfish</name>
    <name type="synonym">Hemipteronotus novacula</name>
    <dbReference type="NCBI Taxonomy" id="13765"/>
    <lineage>
        <taxon>Eukaryota</taxon>
        <taxon>Metazoa</taxon>
        <taxon>Chordata</taxon>
        <taxon>Craniata</taxon>
        <taxon>Vertebrata</taxon>
        <taxon>Euteleostomi</taxon>
        <taxon>Actinopterygii</taxon>
        <taxon>Neopterygii</taxon>
        <taxon>Teleostei</taxon>
        <taxon>Neoteleostei</taxon>
        <taxon>Acanthomorphata</taxon>
        <taxon>Eupercaria</taxon>
        <taxon>Labriformes</taxon>
        <taxon>Labridae</taxon>
        <taxon>Xyrichtys</taxon>
    </lineage>
</organism>
<keyword evidence="2" id="KW-0472">Membrane</keyword>
<reference evidence="4" key="1">
    <citation type="submission" date="2023-08" db="EMBL/GenBank/DDBJ databases">
        <authorList>
            <person name="Alioto T."/>
            <person name="Alioto T."/>
            <person name="Gomez Garrido J."/>
        </authorList>
    </citation>
    <scope>NUCLEOTIDE SEQUENCE</scope>
</reference>
<dbReference type="Proteomes" id="UP001178508">
    <property type="component" value="Chromosome 22"/>
</dbReference>